<accession>A0ABD5NIP2</accession>
<dbReference type="Proteomes" id="UP001595846">
    <property type="component" value="Unassembled WGS sequence"/>
</dbReference>
<dbReference type="GeneID" id="73904921"/>
<dbReference type="PANTHER" id="PTHR42711:SF5">
    <property type="entry name" value="ABC TRANSPORTER ATP-BINDING PROTEIN NATA"/>
    <property type="match status" value="1"/>
</dbReference>
<evidence type="ECO:0000256" key="4">
    <source>
        <dbReference type="ARBA" id="ARBA00022840"/>
    </source>
</evidence>
<dbReference type="AlphaFoldDB" id="A0ABD5NIP2"/>
<keyword evidence="2" id="KW-0813">Transport</keyword>
<organism evidence="7 8">
    <name type="scientific">Halovivax cerinus</name>
    <dbReference type="NCBI Taxonomy" id="1487865"/>
    <lineage>
        <taxon>Archaea</taxon>
        <taxon>Methanobacteriati</taxon>
        <taxon>Methanobacteriota</taxon>
        <taxon>Stenosarchaea group</taxon>
        <taxon>Halobacteria</taxon>
        <taxon>Halobacteriales</taxon>
        <taxon>Natrialbaceae</taxon>
        <taxon>Halovivax</taxon>
    </lineage>
</organism>
<evidence type="ECO:0000313" key="7">
    <source>
        <dbReference type="EMBL" id="MFC3956917.1"/>
    </source>
</evidence>
<dbReference type="EMBL" id="JBHSAQ010000001">
    <property type="protein sequence ID" value="MFC3956917.1"/>
    <property type="molecule type" value="Genomic_DNA"/>
</dbReference>
<feature type="compositionally biased region" description="Low complexity" evidence="5">
    <location>
        <begin position="8"/>
        <end position="18"/>
    </location>
</feature>
<feature type="region of interest" description="Disordered" evidence="5">
    <location>
        <begin position="1"/>
        <end position="58"/>
    </location>
</feature>
<comment type="similarity">
    <text evidence="1">Belongs to the ABC transporter superfamily.</text>
</comment>
<name>A0ABD5NIP2_9EURY</name>
<gene>
    <name evidence="7" type="ORF">ACFOUR_00830</name>
</gene>
<dbReference type="SUPFAM" id="SSF52540">
    <property type="entry name" value="P-loop containing nucleoside triphosphate hydrolases"/>
    <property type="match status" value="1"/>
</dbReference>
<evidence type="ECO:0000313" key="8">
    <source>
        <dbReference type="Proteomes" id="UP001595846"/>
    </source>
</evidence>
<protein>
    <submittedName>
        <fullName evidence="7">ABC transporter ATP-binding protein</fullName>
    </submittedName>
</protein>
<dbReference type="SMART" id="SM00382">
    <property type="entry name" value="AAA"/>
    <property type="match status" value="1"/>
</dbReference>
<proteinExistence type="inferred from homology"/>
<dbReference type="InterPro" id="IPR003439">
    <property type="entry name" value="ABC_transporter-like_ATP-bd"/>
</dbReference>
<keyword evidence="8" id="KW-1185">Reference proteome</keyword>
<feature type="domain" description="ABC transporter" evidence="6">
    <location>
        <begin position="61"/>
        <end position="295"/>
    </location>
</feature>
<sequence>MTESVKFGGDTDPPTGGPRDAPSAEPSDEQSDERRGPIDDEVNSATDAETEHESAQANTIVEARNLTKTYGSGADAVTAVDGVDLDVEPGTAVGVLGPNGAGKTTTIKLLLGLVLPDSGEALIDGVNVLDSPRRGYRAVAAMLEGARNVYWRLTVRENVRYFARLGDRPADTDRIDALIEQVGLSDKADTTVNELSRGMKQKASLACTLVRDTPVVFLDEPTLGLDVESSLELRRELRTLVDEEERTVILSSHDMDVIEAVCDRVVIMNDGRVVADDPIDELLSVFRTQAYRVRLDGTLSVETKTALESDVGATDWVEGGATTRFDARTVRGEQFHDLLATIRDSRATFRSVDLLEPDLEEIFLEITDGGGEDR</sequence>
<comment type="caution">
    <text evidence="7">The sequence shown here is derived from an EMBL/GenBank/DDBJ whole genome shotgun (WGS) entry which is preliminary data.</text>
</comment>
<dbReference type="PROSITE" id="PS50893">
    <property type="entry name" value="ABC_TRANSPORTER_2"/>
    <property type="match status" value="1"/>
</dbReference>
<evidence type="ECO:0000259" key="6">
    <source>
        <dbReference type="PROSITE" id="PS50893"/>
    </source>
</evidence>
<dbReference type="Gene3D" id="3.40.50.300">
    <property type="entry name" value="P-loop containing nucleotide triphosphate hydrolases"/>
    <property type="match status" value="1"/>
</dbReference>
<dbReference type="InterPro" id="IPR003593">
    <property type="entry name" value="AAA+_ATPase"/>
</dbReference>
<dbReference type="GO" id="GO:0005524">
    <property type="term" value="F:ATP binding"/>
    <property type="evidence" value="ECO:0007669"/>
    <property type="project" value="UniProtKB-KW"/>
</dbReference>
<evidence type="ECO:0000256" key="3">
    <source>
        <dbReference type="ARBA" id="ARBA00022741"/>
    </source>
</evidence>
<evidence type="ECO:0000256" key="5">
    <source>
        <dbReference type="SAM" id="MobiDB-lite"/>
    </source>
</evidence>
<dbReference type="RefSeq" id="WP_256532145.1">
    <property type="nucleotide sequence ID" value="NZ_CP101824.1"/>
</dbReference>
<evidence type="ECO:0000256" key="2">
    <source>
        <dbReference type="ARBA" id="ARBA00022448"/>
    </source>
</evidence>
<keyword evidence="3" id="KW-0547">Nucleotide-binding</keyword>
<dbReference type="PANTHER" id="PTHR42711">
    <property type="entry name" value="ABC TRANSPORTER ATP-BINDING PROTEIN"/>
    <property type="match status" value="1"/>
</dbReference>
<dbReference type="InterPro" id="IPR050763">
    <property type="entry name" value="ABC_transporter_ATP-binding"/>
</dbReference>
<evidence type="ECO:0000256" key="1">
    <source>
        <dbReference type="ARBA" id="ARBA00005417"/>
    </source>
</evidence>
<dbReference type="CDD" id="cd03230">
    <property type="entry name" value="ABC_DR_subfamily_A"/>
    <property type="match status" value="1"/>
</dbReference>
<keyword evidence="4 7" id="KW-0067">ATP-binding</keyword>
<reference evidence="7 8" key="1">
    <citation type="journal article" date="2019" name="Int. J. Syst. Evol. Microbiol.">
        <title>The Global Catalogue of Microorganisms (GCM) 10K type strain sequencing project: providing services to taxonomists for standard genome sequencing and annotation.</title>
        <authorList>
            <consortium name="The Broad Institute Genomics Platform"/>
            <consortium name="The Broad Institute Genome Sequencing Center for Infectious Disease"/>
            <person name="Wu L."/>
            <person name="Ma J."/>
        </authorList>
    </citation>
    <scope>NUCLEOTIDE SEQUENCE [LARGE SCALE GENOMIC DNA]</scope>
    <source>
        <strain evidence="7 8">IBRC-M 10256</strain>
    </source>
</reference>
<dbReference type="Pfam" id="PF00005">
    <property type="entry name" value="ABC_tran"/>
    <property type="match status" value="1"/>
</dbReference>
<dbReference type="InterPro" id="IPR027417">
    <property type="entry name" value="P-loop_NTPase"/>
</dbReference>